<dbReference type="EC" id="1.3.1.72" evidence="2"/>
<evidence type="ECO:0000259" key="7">
    <source>
        <dbReference type="PROSITE" id="PS51387"/>
    </source>
</evidence>
<comment type="caution">
    <text evidence="9">The sequence shown here is derived from an EMBL/GenBank/DDBJ whole genome shotgun (WGS) entry which is preliminary data.</text>
</comment>
<dbReference type="InterPro" id="IPR040165">
    <property type="entry name" value="Diminuto-like"/>
</dbReference>
<dbReference type="InterPro" id="IPR016169">
    <property type="entry name" value="FAD-bd_PCMH_sub2"/>
</dbReference>
<sequence>MDTSKLLEEHLAGVQRIQTQVEKFHKEKKHFRVYHGSTSSTRPMSFTRDAIVDTSDMHRIFPVDTKAMTVKAEPNVPMDVLAAHCIAAGYVPKIVMEFKGITCGGGFAGMSGESSMYRYGLFQNTCCEIEIVLGDGTLEIANRERNPDLLREAGGSLGTFGIITLVTIELLHAKSHVQLEILPVSEPLDVPDIMETACSDETIEYIDGIYFNRSSAVVMFGKMIDQSAKDTRAPLLTTKQVHWFADTIEAHLKKHNNKISTVTNSETKAQATPTKENLRGAASEVPPVLLTLTDYLFRYDHGAFWGGKLAFKHFHVPQNRITRAIADPFLDSRTCYQALHKSGLADEYVVQDFGIPAGTVKQFMQYVATEMPECQIFLCPLKPAKEIEIDLRFNEAVAKVRDQRIFGVGVYGRGPRNHEKFVELNRKLELRSSELLGSKLLYARTYFSEAEFWTVYKKDYYDEIRKKYRAETLPNVYDKLKADMNYWRPKRAVRGILETMWDVKVAKKGHYLLKKK</sequence>
<dbReference type="Proteomes" id="UP000447873">
    <property type="component" value="Unassembled WGS sequence"/>
</dbReference>
<dbReference type="InterPro" id="IPR036318">
    <property type="entry name" value="FAD-bd_PCMH-like_sf"/>
</dbReference>
<keyword evidence="5" id="KW-0560">Oxidoreductase</keyword>
<keyword evidence="11" id="KW-1185">Reference proteome</keyword>
<dbReference type="GO" id="GO:0005737">
    <property type="term" value="C:cytoplasm"/>
    <property type="evidence" value="ECO:0007669"/>
    <property type="project" value="TreeGrafter"/>
</dbReference>
<name>A0A8H3VE77_VENIN</name>
<organism evidence="9 11">
    <name type="scientific">Venturia inaequalis</name>
    <name type="common">Apple scab fungus</name>
    <dbReference type="NCBI Taxonomy" id="5025"/>
    <lineage>
        <taxon>Eukaryota</taxon>
        <taxon>Fungi</taxon>
        <taxon>Dikarya</taxon>
        <taxon>Ascomycota</taxon>
        <taxon>Pezizomycotina</taxon>
        <taxon>Dothideomycetes</taxon>
        <taxon>Pleosporomycetidae</taxon>
        <taxon>Venturiales</taxon>
        <taxon>Venturiaceae</taxon>
        <taxon>Venturia</taxon>
    </lineage>
</organism>
<dbReference type="InterPro" id="IPR006094">
    <property type="entry name" value="Oxid_FAD_bind_N"/>
</dbReference>
<dbReference type="GO" id="GO:0016020">
    <property type="term" value="C:membrane"/>
    <property type="evidence" value="ECO:0007669"/>
    <property type="project" value="UniProtKB-SubCell"/>
</dbReference>
<keyword evidence="6" id="KW-0472">Membrane</keyword>
<dbReference type="PROSITE" id="PS51387">
    <property type="entry name" value="FAD_PCMH"/>
    <property type="match status" value="1"/>
</dbReference>
<dbReference type="GO" id="GO:0000246">
    <property type="term" value="F:Delta24(24-1) sterol reductase activity"/>
    <property type="evidence" value="ECO:0007669"/>
    <property type="project" value="TreeGrafter"/>
</dbReference>
<dbReference type="Gene3D" id="3.30.465.10">
    <property type="match status" value="1"/>
</dbReference>
<dbReference type="EMBL" id="WNWR01000266">
    <property type="protein sequence ID" value="KAE9986053.1"/>
    <property type="molecule type" value="Genomic_DNA"/>
</dbReference>
<evidence type="ECO:0000313" key="11">
    <source>
        <dbReference type="Proteomes" id="UP000490939"/>
    </source>
</evidence>
<accession>A0A8H3VE77</accession>
<evidence type="ECO:0000313" key="8">
    <source>
        <dbReference type="EMBL" id="KAE9971860.1"/>
    </source>
</evidence>
<dbReference type="Pfam" id="PF01565">
    <property type="entry name" value="FAD_binding_4"/>
    <property type="match status" value="1"/>
</dbReference>
<dbReference type="AlphaFoldDB" id="A0A8H3VE77"/>
<dbReference type="EMBL" id="WNWS01000286">
    <property type="protein sequence ID" value="KAE9971860.1"/>
    <property type="molecule type" value="Genomic_DNA"/>
</dbReference>
<dbReference type="Proteomes" id="UP000490939">
    <property type="component" value="Unassembled WGS sequence"/>
</dbReference>
<comment type="subcellular location">
    <subcellularLocation>
        <location evidence="1">Membrane</location>
        <topology evidence="1">Single-pass membrane protein</topology>
    </subcellularLocation>
</comment>
<keyword evidence="3" id="KW-0812">Transmembrane</keyword>
<evidence type="ECO:0000256" key="3">
    <source>
        <dbReference type="ARBA" id="ARBA00022692"/>
    </source>
</evidence>
<proteinExistence type="predicted"/>
<feature type="domain" description="FAD-binding PCMH-type" evidence="7">
    <location>
        <begin position="1"/>
        <end position="173"/>
    </location>
</feature>
<dbReference type="GO" id="GO:0050614">
    <property type="term" value="F:Delta24-sterol reductase activity"/>
    <property type="evidence" value="ECO:0007669"/>
    <property type="project" value="UniProtKB-EC"/>
</dbReference>
<dbReference type="GO" id="GO:0071949">
    <property type="term" value="F:FAD binding"/>
    <property type="evidence" value="ECO:0007669"/>
    <property type="project" value="InterPro"/>
</dbReference>
<evidence type="ECO:0000313" key="10">
    <source>
        <dbReference type="Proteomes" id="UP000447873"/>
    </source>
</evidence>
<evidence type="ECO:0000256" key="1">
    <source>
        <dbReference type="ARBA" id="ARBA00004167"/>
    </source>
</evidence>
<gene>
    <name evidence="9" type="ORF">EG327_004464</name>
    <name evidence="8" type="ORF">EG328_005341</name>
</gene>
<dbReference type="GO" id="GO:0008202">
    <property type="term" value="P:steroid metabolic process"/>
    <property type="evidence" value="ECO:0007669"/>
    <property type="project" value="TreeGrafter"/>
</dbReference>
<evidence type="ECO:0000256" key="2">
    <source>
        <dbReference type="ARBA" id="ARBA00012405"/>
    </source>
</evidence>
<evidence type="ECO:0000256" key="6">
    <source>
        <dbReference type="ARBA" id="ARBA00023136"/>
    </source>
</evidence>
<dbReference type="PANTHER" id="PTHR10801">
    <property type="entry name" value="24-DEHYDROCHOLESTEROL REDUCTASE"/>
    <property type="match status" value="1"/>
</dbReference>
<dbReference type="PANTHER" id="PTHR10801:SF0">
    <property type="entry name" value="DELTA(24)-STEROL REDUCTASE"/>
    <property type="match status" value="1"/>
</dbReference>
<reference evidence="9 11" key="1">
    <citation type="submission" date="2019-07" db="EMBL/GenBank/DDBJ databases">
        <title>Venturia inaequalis Genome Resource.</title>
        <authorList>
            <person name="Lichtner F.J."/>
        </authorList>
    </citation>
    <scope>NUCLEOTIDE SEQUENCE [LARGE SCALE GENOMIC DNA]</scope>
    <source>
        <strain evidence="8 10">120213</strain>
        <strain evidence="9 11">DMI_063113</strain>
    </source>
</reference>
<evidence type="ECO:0000256" key="4">
    <source>
        <dbReference type="ARBA" id="ARBA00022989"/>
    </source>
</evidence>
<keyword evidence="4" id="KW-1133">Transmembrane helix</keyword>
<protein>
    <recommendedName>
        <fullName evidence="2">Delta(24)-sterol reductase</fullName>
        <ecNumber evidence="2">1.3.1.72</ecNumber>
    </recommendedName>
</protein>
<dbReference type="InterPro" id="IPR016166">
    <property type="entry name" value="FAD-bd_PCMH"/>
</dbReference>
<evidence type="ECO:0000256" key="5">
    <source>
        <dbReference type="ARBA" id="ARBA00023002"/>
    </source>
</evidence>
<dbReference type="SUPFAM" id="SSF56176">
    <property type="entry name" value="FAD-binding/transporter-associated domain-like"/>
    <property type="match status" value="1"/>
</dbReference>
<evidence type="ECO:0000313" key="9">
    <source>
        <dbReference type="EMBL" id="KAE9986053.1"/>
    </source>
</evidence>